<sequence length="113" mass="13749">MFEEFENNFISDIDEIIYKVLTKNDEIINSEIVSWIKLYKEDLKFEIIKKYPKLLNHFDLAEPDIRHLWYEFNKGWNATDVKNTLNHYFITKPTKKEHLLKLQKIITLIYLAK</sequence>
<accession>A0ABX9KF36</accession>
<evidence type="ECO:0000313" key="2">
    <source>
        <dbReference type="Proteomes" id="UP000263486"/>
    </source>
</evidence>
<evidence type="ECO:0000313" key="1">
    <source>
        <dbReference type="EMBL" id="REI40391.1"/>
    </source>
</evidence>
<protein>
    <submittedName>
        <fullName evidence="1">Uncharacterized protein</fullName>
    </submittedName>
</protein>
<organism evidence="1 2">
    <name type="scientific">Psychrilyobacter piezotolerans</name>
    <dbReference type="NCBI Taxonomy" id="2293438"/>
    <lineage>
        <taxon>Bacteria</taxon>
        <taxon>Fusobacteriati</taxon>
        <taxon>Fusobacteriota</taxon>
        <taxon>Fusobacteriia</taxon>
        <taxon>Fusobacteriales</taxon>
        <taxon>Fusobacteriaceae</taxon>
        <taxon>Psychrilyobacter</taxon>
    </lineage>
</organism>
<gene>
    <name evidence="1" type="ORF">DYH56_11060</name>
</gene>
<name>A0ABX9KF36_9FUSO</name>
<comment type="caution">
    <text evidence="1">The sequence shown here is derived from an EMBL/GenBank/DDBJ whole genome shotgun (WGS) entry which is preliminary data.</text>
</comment>
<dbReference type="Proteomes" id="UP000263486">
    <property type="component" value="Unassembled WGS sequence"/>
</dbReference>
<reference evidence="1 2" key="1">
    <citation type="submission" date="2018-08" db="EMBL/GenBank/DDBJ databases">
        <title>Draft genome sequence of Psychrilyobacter sp. strain SD5 isolated from Black Sea water.</title>
        <authorList>
            <person name="Yadav S."/>
            <person name="Villanueva L."/>
            <person name="Damste J.S.S."/>
        </authorList>
    </citation>
    <scope>NUCLEOTIDE SEQUENCE [LARGE SCALE GENOMIC DNA]</scope>
    <source>
        <strain evidence="1 2">SD5</strain>
    </source>
</reference>
<proteinExistence type="predicted"/>
<dbReference type="EMBL" id="QUAJ01000020">
    <property type="protein sequence ID" value="REI40391.1"/>
    <property type="molecule type" value="Genomic_DNA"/>
</dbReference>
<dbReference type="RefSeq" id="WP_114642933.1">
    <property type="nucleotide sequence ID" value="NZ_JAACIO010000021.1"/>
</dbReference>
<keyword evidence="2" id="KW-1185">Reference proteome</keyword>